<dbReference type="InterPro" id="IPR036179">
    <property type="entry name" value="Ig-like_dom_sf"/>
</dbReference>
<dbReference type="GO" id="GO:0016020">
    <property type="term" value="C:membrane"/>
    <property type="evidence" value="ECO:0007669"/>
    <property type="project" value="UniProtKB-SubCell"/>
</dbReference>
<reference evidence="8" key="1">
    <citation type="submission" date="2025-08" db="UniProtKB">
        <authorList>
            <consortium name="Ensembl"/>
        </authorList>
    </citation>
    <scope>IDENTIFICATION</scope>
</reference>
<dbReference type="AlphaFoldDB" id="A0A7M4EW72"/>
<keyword evidence="4" id="KW-0472">Membrane</keyword>
<evidence type="ECO:0000256" key="3">
    <source>
        <dbReference type="ARBA" id="ARBA00022989"/>
    </source>
</evidence>
<dbReference type="PANTHER" id="PTHR19256:SF65">
    <property type="entry name" value="T CELL RECEPTOR GAMMA CONSTANT 1-RELATED"/>
    <property type="match status" value="1"/>
</dbReference>
<dbReference type="InterPro" id="IPR013783">
    <property type="entry name" value="Ig-like_fold"/>
</dbReference>
<dbReference type="SUPFAM" id="SSF48726">
    <property type="entry name" value="Immunoglobulin"/>
    <property type="match status" value="1"/>
</dbReference>
<dbReference type="InterPro" id="IPR003599">
    <property type="entry name" value="Ig_sub"/>
</dbReference>
<dbReference type="PROSITE" id="PS50835">
    <property type="entry name" value="IG_LIKE"/>
    <property type="match status" value="1"/>
</dbReference>
<reference evidence="8" key="2">
    <citation type="submission" date="2025-09" db="UniProtKB">
        <authorList>
            <consortium name="Ensembl"/>
        </authorList>
    </citation>
    <scope>IDENTIFICATION</scope>
</reference>
<evidence type="ECO:0000256" key="6">
    <source>
        <dbReference type="ARBA" id="ARBA00023319"/>
    </source>
</evidence>
<dbReference type="Gene3D" id="2.60.40.10">
    <property type="entry name" value="Immunoglobulins"/>
    <property type="match status" value="1"/>
</dbReference>
<keyword evidence="3" id="KW-1133">Transmembrane helix</keyword>
<dbReference type="Ensembl" id="ENSCPRT00005018419.1">
    <property type="protein sequence ID" value="ENSCPRP00005015716.1"/>
    <property type="gene ID" value="ENSCPRG00005011006.1"/>
</dbReference>
<dbReference type="GeneTree" id="ENSGT00940000153143"/>
<dbReference type="Pfam" id="PF07686">
    <property type="entry name" value="V-set"/>
    <property type="match status" value="1"/>
</dbReference>
<keyword evidence="2" id="KW-0812">Transmembrane</keyword>
<comment type="subcellular location">
    <subcellularLocation>
        <location evidence="1">Membrane</location>
    </subcellularLocation>
</comment>
<keyword evidence="6" id="KW-0393">Immunoglobulin domain</keyword>
<evidence type="ECO:0000256" key="1">
    <source>
        <dbReference type="ARBA" id="ARBA00004370"/>
    </source>
</evidence>
<organism evidence="8 9">
    <name type="scientific">Crocodylus porosus</name>
    <name type="common">Saltwater crocodile</name>
    <name type="synonym">Estuarine crocodile</name>
    <dbReference type="NCBI Taxonomy" id="8502"/>
    <lineage>
        <taxon>Eukaryota</taxon>
        <taxon>Metazoa</taxon>
        <taxon>Chordata</taxon>
        <taxon>Craniata</taxon>
        <taxon>Vertebrata</taxon>
        <taxon>Euteleostomi</taxon>
        <taxon>Archelosauria</taxon>
        <taxon>Archosauria</taxon>
        <taxon>Crocodylia</taxon>
        <taxon>Longirostres</taxon>
        <taxon>Crocodylidae</taxon>
        <taxon>Crocodylus</taxon>
    </lineage>
</organism>
<proteinExistence type="predicted"/>
<dbReference type="PANTHER" id="PTHR19256">
    <property type="entry name" value="T-CELL RECEPTOR GAMMA CHAIN"/>
    <property type="match status" value="1"/>
</dbReference>
<evidence type="ECO:0000256" key="4">
    <source>
        <dbReference type="ARBA" id="ARBA00023136"/>
    </source>
</evidence>
<dbReference type="SMART" id="SM00409">
    <property type="entry name" value="IG"/>
    <property type="match status" value="1"/>
</dbReference>
<name>A0A7M4EW72_CROPO</name>
<evidence type="ECO:0000313" key="8">
    <source>
        <dbReference type="Ensembl" id="ENSCPRP00005015716.1"/>
    </source>
</evidence>
<protein>
    <recommendedName>
        <fullName evidence="7">Ig-like domain-containing protein</fullName>
    </recommendedName>
</protein>
<keyword evidence="5" id="KW-0675">Receptor</keyword>
<sequence>MPLPYVLQPPTLFNCPAQSLFYLLWAIGLEQEPGFIVKQSTLGSTARITCHVTGGSSSTLIHWYRVLPGQAPQRILYLSLSGDKLEQDIGSKDKFSAYGKQQACNFIVRNLKKTDSGDYYCATWDLPQSHNPLPALPKKPSTVLGVGLNSYLIAAARQVEPHTPAPCSSL</sequence>
<dbReference type="Proteomes" id="UP000594220">
    <property type="component" value="Unplaced"/>
</dbReference>
<dbReference type="SMART" id="SM00406">
    <property type="entry name" value="IGv"/>
    <property type="match status" value="1"/>
</dbReference>
<evidence type="ECO:0000313" key="9">
    <source>
        <dbReference type="Proteomes" id="UP000594220"/>
    </source>
</evidence>
<feature type="domain" description="Ig-like" evidence="7">
    <location>
        <begin position="33"/>
        <end position="121"/>
    </location>
</feature>
<accession>A0A7M4EW72</accession>
<dbReference type="InterPro" id="IPR051117">
    <property type="entry name" value="TRG_var/const_region"/>
</dbReference>
<dbReference type="InterPro" id="IPR007110">
    <property type="entry name" value="Ig-like_dom"/>
</dbReference>
<evidence type="ECO:0000259" key="7">
    <source>
        <dbReference type="PROSITE" id="PS50835"/>
    </source>
</evidence>
<evidence type="ECO:0000256" key="5">
    <source>
        <dbReference type="ARBA" id="ARBA00023170"/>
    </source>
</evidence>
<evidence type="ECO:0000256" key="2">
    <source>
        <dbReference type="ARBA" id="ARBA00022692"/>
    </source>
</evidence>
<keyword evidence="9" id="KW-1185">Reference proteome</keyword>
<dbReference type="InterPro" id="IPR013106">
    <property type="entry name" value="Ig_V-set"/>
</dbReference>